<dbReference type="AlphaFoldDB" id="A0A6J8EGH0"/>
<dbReference type="SMART" id="SM00102">
    <property type="entry name" value="ADF"/>
    <property type="match status" value="1"/>
</dbReference>
<dbReference type="Pfam" id="PF00241">
    <property type="entry name" value="Cofilin_ADF"/>
    <property type="match status" value="1"/>
</dbReference>
<reference evidence="4 5" key="1">
    <citation type="submission" date="2020-06" db="EMBL/GenBank/DDBJ databases">
        <authorList>
            <person name="Li R."/>
            <person name="Bekaert M."/>
        </authorList>
    </citation>
    <scope>NUCLEOTIDE SEQUENCE [LARGE SCALE GENOMIC DNA]</scope>
    <source>
        <strain evidence="5">wild</strain>
    </source>
</reference>
<protein>
    <submittedName>
        <fullName evidence="4">CFL</fullName>
    </submittedName>
</protein>
<evidence type="ECO:0000313" key="5">
    <source>
        <dbReference type="Proteomes" id="UP000507470"/>
    </source>
</evidence>
<evidence type="ECO:0000259" key="3">
    <source>
        <dbReference type="PROSITE" id="PS51263"/>
    </source>
</evidence>
<gene>
    <name evidence="4" type="ORF">MCOR_51150</name>
</gene>
<dbReference type="CDD" id="cd11286">
    <property type="entry name" value="ADF_cofilin_like"/>
    <property type="match status" value="1"/>
</dbReference>
<dbReference type="GO" id="GO:0015629">
    <property type="term" value="C:actin cytoskeleton"/>
    <property type="evidence" value="ECO:0007669"/>
    <property type="project" value="InterPro"/>
</dbReference>
<dbReference type="SUPFAM" id="SSF55753">
    <property type="entry name" value="Actin depolymerizing proteins"/>
    <property type="match status" value="1"/>
</dbReference>
<dbReference type="InterPro" id="IPR017904">
    <property type="entry name" value="ADF/Cofilin"/>
</dbReference>
<dbReference type="PROSITE" id="PS51263">
    <property type="entry name" value="ADF_H"/>
    <property type="match status" value="1"/>
</dbReference>
<dbReference type="PANTHER" id="PTHR11913">
    <property type="entry name" value="COFILIN-RELATED"/>
    <property type="match status" value="1"/>
</dbReference>
<keyword evidence="2" id="KW-0009">Actin-binding</keyword>
<evidence type="ECO:0000256" key="2">
    <source>
        <dbReference type="ARBA" id="ARBA00023203"/>
    </source>
</evidence>
<accession>A0A6J8EGH0</accession>
<evidence type="ECO:0000313" key="4">
    <source>
        <dbReference type="EMBL" id="CAC5418735.1"/>
    </source>
</evidence>
<dbReference type="GO" id="GO:0003779">
    <property type="term" value="F:actin binding"/>
    <property type="evidence" value="ECO:0007669"/>
    <property type="project" value="UniProtKB-KW"/>
</dbReference>
<keyword evidence="5" id="KW-1185">Reference proteome</keyword>
<feature type="domain" description="ADF-H" evidence="3">
    <location>
        <begin position="15"/>
        <end position="152"/>
    </location>
</feature>
<dbReference type="PRINTS" id="PR00006">
    <property type="entry name" value="COFILIN"/>
</dbReference>
<dbReference type="OrthoDB" id="10249245at2759"/>
<organism evidence="4 5">
    <name type="scientific">Mytilus coruscus</name>
    <name type="common">Sea mussel</name>
    <dbReference type="NCBI Taxonomy" id="42192"/>
    <lineage>
        <taxon>Eukaryota</taxon>
        <taxon>Metazoa</taxon>
        <taxon>Spiralia</taxon>
        <taxon>Lophotrochozoa</taxon>
        <taxon>Mollusca</taxon>
        <taxon>Bivalvia</taxon>
        <taxon>Autobranchia</taxon>
        <taxon>Pteriomorphia</taxon>
        <taxon>Mytilida</taxon>
        <taxon>Mytiloidea</taxon>
        <taxon>Mytilidae</taxon>
        <taxon>Mytilinae</taxon>
        <taxon>Mytilus</taxon>
    </lineage>
</organism>
<sequence length="156" mass="18036">MGDTRYINLNNAGPSSGVAVCDDCVRVFFEIKRDHKWQYVIYKITDDLKSIVVEERGGKHKTYQDFVNKLKEAEKKGQCRYGLFDVKFSCNDIHSEKLAFFLWSPDTATTRQKMVYSTSVKALKQRFNGLHIFIQCNDETDLALSHVFDKCSAKYV</sequence>
<name>A0A6J8EGH0_MYTCO</name>
<evidence type="ECO:0000256" key="1">
    <source>
        <dbReference type="ARBA" id="ARBA00006844"/>
    </source>
</evidence>
<dbReference type="GO" id="GO:0030042">
    <property type="term" value="P:actin filament depolymerization"/>
    <property type="evidence" value="ECO:0007669"/>
    <property type="project" value="InterPro"/>
</dbReference>
<dbReference type="InterPro" id="IPR029006">
    <property type="entry name" value="ADF-H/Gelsolin-like_dom_sf"/>
</dbReference>
<dbReference type="Gene3D" id="3.40.20.10">
    <property type="entry name" value="Severin"/>
    <property type="match status" value="1"/>
</dbReference>
<dbReference type="Proteomes" id="UP000507470">
    <property type="component" value="Unassembled WGS sequence"/>
</dbReference>
<comment type="similarity">
    <text evidence="1">Belongs to the actin-binding proteins ADF family.</text>
</comment>
<dbReference type="EMBL" id="CACVKT020008944">
    <property type="protein sequence ID" value="CAC5418735.1"/>
    <property type="molecule type" value="Genomic_DNA"/>
</dbReference>
<dbReference type="InterPro" id="IPR002108">
    <property type="entry name" value="ADF-H"/>
</dbReference>
<proteinExistence type="inferred from homology"/>